<dbReference type="Proteomes" id="UP001152795">
    <property type="component" value="Unassembled WGS sequence"/>
</dbReference>
<sequence length="560" mass="64822">MMIINQRDKIRELEPLKAMLVTVSEQCEKTLLAMKEEEKGDLQDMKRENQRLQGVISSFRENQLTLNAQVVKLQQELAAEYLKYRNECDARKMLIADMNDLRAQQEDASKNSMLETESVDGKKEDATFLRLALKKAREDIEIKNQKLAQMEADYGDVVPRRDYERLNERFQMLEKDLEKVRKDQEMLMKEHSTLLDVQRKTEDERKEYAKECENMRRCATPRPRWAKCGQYIEGGEERWKELSSDKTSDDMVDILLAEITGTDIAVIQAGSNTAEEFLEGQGTGTNIPKYLRYEGKVRNRRISKRDALLLVKDVWQERLSSEIETTDPEYEPLSSFLHSYLERRFGAESMTFEWAYNLQDACVRYQHDPRIGLFHGILSGEVDEALYHDQRAMFKKLSDALMAADPGDSDDWSVPKHVFESCVRKCFPVFGEQAIADLMKLAESETSGENVLYKNILKEDDEGGMTLFVDKIFDFDRMGRIAYVREIENNLDGKSDVSEGELRQAFMNVDPDLPVSILDQYVSRAFAENVTNADDTIDRATVIRRLQTGSIRRYVNKVKE</sequence>
<reference evidence="1" key="1">
    <citation type="submission" date="2020-04" db="EMBL/GenBank/DDBJ databases">
        <authorList>
            <person name="Alioto T."/>
            <person name="Alioto T."/>
            <person name="Gomez Garrido J."/>
        </authorList>
    </citation>
    <scope>NUCLEOTIDE SEQUENCE</scope>
    <source>
        <strain evidence="1">A484AB</strain>
    </source>
</reference>
<dbReference type="EMBL" id="CACRXK020000550">
    <property type="protein sequence ID" value="CAB3982888.1"/>
    <property type="molecule type" value="Genomic_DNA"/>
</dbReference>
<gene>
    <name evidence="1" type="ORF">PACLA_8A042563</name>
</gene>
<dbReference type="AlphaFoldDB" id="A0A6S7FTH2"/>
<dbReference type="GO" id="GO:0005737">
    <property type="term" value="C:cytoplasm"/>
    <property type="evidence" value="ECO:0007669"/>
    <property type="project" value="TreeGrafter"/>
</dbReference>
<dbReference type="PANTHER" id="PTHR16306">
    <property type="entry name" value="TRANSLIN-ASSOCIATED FACTOR X-INTERACTING PROTEIN 1"/>
    <property type="match status" value="1"/>
</dbReference>
<comment type="caution">
    <text evidence="1">The sequence shown here is derived from an EMBL/GenBank/DDBJ whole genome shotgun (WGS) entry which is preliminary data.</text>
</comment>
<keyword evidence="2" id="KW-1185">Reference proteome</keyword>
<proteinExistence type="predicted"/>
<protein>
    <submittedName>
        <fullName evidence="1">Uncharacterized protein</fullName>
    </submittedName>
</protein>
<organism evidence="1 2">
    <name type="scientific">Paramuricea clavata</name>
    <name type="common">Red gorgonian</name>
    <name type="synonym">Violescent sea-whip</name>
    <dbReference type="NCBI Taxonomy" id="317549"/>
    <lineage>
        <taxon>Eukaryota</taxon>
        <taxon>Metazoa</taxon>
        <taxon>Cnidaria</taxon>
        <taxon>Anthozoa</taxon>
        <taxon>Octocorallia</taxon>
        <taxon>Malacalcyonacea</taxon>
        <taxon>Plexauridae</taxon>
        <taxon>Paramuricea</taxon>
    </lineage>
</organism>
<name>A0A6S7FTH2_PARCT</name>
<evidence type="ECO:0000313" key="1">
    <source>
        <dbReference type="EMBL" id="CAB3982888.1"/>
    </source>
</evidence>
<dbReference type="PANTHER" id="PTHR16306:SF0">
    <property type="entry name" value="TRANSLIN-ASSOCIATED FACTOR X-INTERACTING PROTEIN 1"/>
    <property type="match status" value="1"/>
</dbReference>
<dbReference type="OrthoDB" id="261426at2759"/>
<evidence type="ECO:0000313" key="2">
    <source>
        <dbReference type="Proteomes" id="UP001152795"/>
    </source>
</evidence>
<accession>A0A6S7FTH2</accession>